<comment type="similarity">
    <text evidence="1">Belongs to the PPR family. P subfamily.</text>
</comment>
<dbReference type="PROSITE" id="PS51375">
    <property type="entry name" value="PPR"/>
    <property type="match status" value="13"/>
</dbReference>
<keyword evidence="5" id="KW-1185">Reference proteome</keyword>
<dbReference type="Gramene" id="Aco010466.1.mrna1">
    <property type="protein sequence ID" value="Aco010466.1.mrna1.cds1"/>
    <property type="gene ID" value="Aco010466.1.path1"/>
</dbReference>
<feature type="repeat" description="PPR" evidence="4">
    <location>
        <begin position="333"/>
        <end position="367"/>
    </location>
</feature>
<dbReference type="Pfam" id="PF12854">
    <property type="entry name" value="PPR_1"/>
    <property type="match status" value="1"/>
</dbReference>
<dbReference type="PANTHER" id="PTHR46128:SF206">
    <property type="entry name" value="PENTACOTRIPEPTIDE-REPEAT REGION OF PRORP DOMAIN-CONTAINING PROTEIN"/>
    <property type="match status" value="1"/>
</dbReference>
<accession>A0A6P5EJT9</accession>
<sequence length="733" mass="81679">MIRVVPRPLCRAASVVTKKRFYSSSALSLQFLDAHHLFDSNSAVKIESLYGRHSKVAAFRANRAPSLFPLVASVVRTLNWGIVRTLRFSEVVDVYGFSHSLESFGMLIGVFASAGRYSQVRCLIKCLVDYDKNVGFSLLELPTILPELSSGELSLLQAYGLVIQVLAESSMLDAAVESYLKAKIFGVHIGVPVCNFLLKSLVKHCEVERAKTLFQNMKNFGPLPNVHTYTILMNLYAKDGMFNIDEASGILKEMEQRGVKPNEVTYGTYIRVLCGAGMIESAREFLKDLLGKGLQYNNYCFNAVILGFCREASLLPRALTVLDEMKACGLTPDVHTYSILIDGFCKKGDVLKGYDLLIEMANSGIMPTIVCYSSLLHGLCMRGEMDTAVNLFYELKYRGYEHDLVSYGILIDGYCHLGDLEGACKLWDEMIQRDLKPDALCYTSTIYGYCKIGCLNEALQQFELMLCSGVAPSVVTCAVIVDGFCKKGRLADAFQFLNEMLGWGVIPNIFIYKVLMIALCKEMPHKVWEVFGAMTKRGIVADVVVYTILIDASLKMSDLTGACRLFSGMSRKAVEPSIFTYTSLINGLCRNGRFPEALSLFEEMIEKGFTPDRVVYTSVIGGYCRCGDVEKAMKLFNKMVQCGFSPDVVAYSCLIDGYSKFLLMDKAESLFHEMIKMGLSPTVVTYTSLIAGYRKMGDWDKAFDMYNRMIKQGIQPDMLANLSLGINRSTEQT</sequence>
<feature type="repeat" description="PPR" evidence="4">
    <location>
        <begin position="438"/>
        <end position="472"/>
    </location>
</feature>
<proteinExistence type="inferred from homology"/>
<name>A0A6P5EJT9_ANACO</name>
<evidence type="ECO:0000313" key="5">
    <source>
        <dbReference type="Proteomes" id="UP000515123"/>
    </source>
</evidence>
<dbReference type="InterPro" id="IPR002885">
    <property type="entry name" value="PPR_rpt"/>
</dbReference>
<evidence type="ECO:0000256" key="1">
    <source>
        <dbReference type="ARBA" id="ARBA00007626"/>
    </source>
</evidence>
<gene>
    <name evidence="6 7" type="primary">LOC109707049</name>
</gene>
<feature type="repeat" description="PPR" evidence="4">
    <location>
        <begin position="577"/>
        <end position="611"/>
    </location>
</feature>
<keyword evidence="3" id="KW-0809">Transit peptide</keyword>
<reference evidence="6 7" key="2">
    <citation type="submission" date="2025-04" db="UniProtKB">
        <authorList>
            <consortium name="RefSeq"/>
        </authorList>
    </citation>
    <scope>IDENTIFICATION</scope>
    <source>
        <tissue evidence="6 7">Leaf</tissue>
    </source>
</reference>
<dbReference type="NCBIfam" id="TIGR00756">
    <property type="entry name" value="PPR"/>
    <property type="match status" value="13"/>
</dbReference>
<dbReference type="RefSeq" id="XP_020083701.1">
    <property type="nucleotide sequence ID" value="XM_020228112.1"/>
</dbReference>
<feature type="repeat" description="PPR" evidence="4">
    <location>
        <begin position="297"/>
        <end position="332"/>
    </location>
</feature>
<organism evidence="7">
    <name type="scientific">Ananas comosus</name>
    <name type="common">Pineapple</name>
    <name type="synonym">Ananas ananas</name>
    <dbReference type="NCBI Taxonomy" id="4615"/>
    <lineage>
        <taxon>Eukaryota</taxon>
        <taxon>Viridiplantae</taxon>
        <taxon>Streptophyta</taxon>
        <taxon>Embryophyta</taxon>
        <taxon>Tracheophyta</taxon>
        <taxon>Spermatophyta</taxon>
        <taxon>Magnoliopsida</taxon>
        <taxon>Liliopsida</taxon>
        <taxon>Poales</taxon>
        <taxon>Bromeliaceae</taxon>
        <taxon>Bromelioideae</taxon>
        <taxon>Ananas</taxon>
    </lineage>
</organism>
<dbReference type="PANTHER" id="PTHR46128">
    <property type="entry name" value="MITOCHONDRIAL GROUP I INTRON SPLICING FACTOR CCM1"/>
    <property type="match status" value="1"/>
</dbReference>
<feature type="repeat" description="PPR" evidence="4">
    <location>
        <begin position="647"/>
        <end position="681"/>
    </location>
</feature>
<evidence type="ECO:0000313" key="6">
    <source>
        <dbReference type="RefSeq" id="XP_020083701.1"/>
    </source>
</evidence>
<dbReference type="InterPro" id="IPR050872">
    <property type="entry name" value="PPR_P_subfamily"/>
</dbReference>
<dbReference type="AlphaFoldDB" id="A0A6P5EJT9"/>
<reference evidence="5" key="1">
    <citation type="journal article" date="2015" name="Nat. Genet.">
        <title>The pineapple genome and the evolution of CAM photosynthesis.</title>
        <authorList>
            <person name="Ming R."/>
            <person name="VanBuren R."/>
            <person name="Wai C.M."/>
            <person name="Tang H."/>
            <person name="Schatz M.C."/>
            <person name="Bowers J.E."/>
            <person name="Lyons E."/>
            <person name="Wang M.L."/>
            <person name="Chen J."/>
            <person name="Biggers E."/>
            <person name="Zhang J."/>
            <person name="Huang L."/>
            <person name="Zhang L."/>
            <person name="Miao W."/>
            <person name="Zhang J."/>
            <person name="Ye Z."/>
            <person name="Miao C."/>
            <person name="Lin Z."/>
            <person name="Wang H."/>
            <person name="Zhou H."/>
            <person name="Yim W.C."/>
            <person name="Priest H.D."/>
            <person name="Zheng C."/>
            <person name="Woodhouse M."/>
            <person name="Edger P.P."/>
            <person name="Guyot R."/>
            <person name="Guo H.B."/>
            <person name="Guo H."/>
            <person name="Zheng G."/>
            <person name="Singh R."/>
            <person name="Sharma A."/>
            <person name="Min X."/>
            <person name="Zheng Y."/>
            <person name="Lee H."/>
            <person name="Gurtowski J."/>
            <person name="Sedlazeck F.J."/>
            <person name="Harkess A."/>
            <person name="McKain M.R."/>
            <person name="Liao Z."/>
            <person name="Fang J."/>
            <person name="Liu J."/>
            <person name="Zhang X."/>
            <person name="Zhang Q."/>
            <person name="Hu W."/>
            <person name="Qin Y."/>
            <person name="Wang K."/>
            <person name="Chen L.Y."/>
            <person name="Shirley N."/>
            <person name="Lin Y.R."/>
            <person name="Liu L.Y."/>
            <person name="Hernandez A.G."/>
            <person name="Wright C.L."/>
            <person name="Bulone V."/>
            <person name="Tuskan G.A."/>
            <person name="Heath K."/>
            <person name="Zee F."/>
            <person name="Moore P.H."/>
            <person name="Sunkar R."/>
            <person name="Leebens-Mack J.H."/>
            <person name="Mockler T."/>
            <person name="Bennetzen J.L."/>
            <person name="Freeling M."/>
            <person name="Sankoff D."/>
            <person name="Paterson A.H."/>
            <person name="Zhu X."/>
            <person name="Yang X."/>
            <person name="Smith J.A."/>
            <person name="Cushman J.C."/>
            <person name="Paull R.E."/>
            <person name="Yu Q."/>
        </authorList>
    </citation>
    <scope>NUCLEOTIDE SEQUENCE [LARGE SCALE GENOMIC DNA]</scope>
    <source>
        <strain evidence="5">cv. F153</strain>
    </source>
</reference>
<feature type="repeat" description="PPR" evidence="4">
    <location>
        <begin position="473"/>
        <end position="507"/>
    </location>
</feature>
<dbReference type="Gene3D" id="1.25.40.10">
    <property type="entry name" value="Tetratricopeptide repeat domain"/>
    <property type="match status" value="5"/>
</dbReference>
<evidence type="ECO:0000256" key="4">
    <source>
        <dbReference type="PROSITE-ProRule" id="PRU00708"/>
    </source>
</evidence>
<evidence type="ECO:0000256" key="3">
    <source>
        <dbReference type="ARBA" id="ARBA00022946"/>
    </source>
</evidence>
<evidence type="ECO:0000256" key="2">
    <source>
        <dbReference type="ARBA" id="ARBA00022737"/>
    </source>
</evidence>
<feature type="repeat" description="PPR" evidence="4">
    <location>
        <begin position="682"/>
        <end position="716"/>
    </location>
</feature>
<dbReference type="InterPro" id="IPR011990">
    <property type="entry name" value="TPR-like_helical_dom_sf"/>
</dbReference>
<feature type="repeat" description="PPR" evidence="4">
    <location>
        <begin position="368"/>
        <end position="402"/>
    </location>
</feature>
<feature type="repeat" description="PPR" evidence="4">
    <location>
        <begin position="542"/>
        <end position="576"/>
    </location>
</feature>
<dbReference type="RefSeq" id="XP_020083702.1">
    <property type="nucleotide sequence ID" value="XM_020228113.1"/>
</dbReference>
<feature type="repeat" description="PPR" evidence="4">
    <location>
        <begin position="225"/>
        <end position="261"/>
    </location>
</feature>
<feature type="repeat" description="PPR" evidence="4">
    <location>
        <begin position="262"/>
        <end position="296"/>
    </location>
</feature>
<feature type="repeat" description="PPR" evidence="4">
    <location>
        <begin position="612"/>
        <end position="646"/>
    </location>
</feature>
<feature type="repeat" description="PPR" evidence="4">
    <location>
        <begin position="403"/>
        <end position="437"/>
    </location>
</feature>
<dbReference type="OrthoDB" id="185373at2759"/>
<dbReference type="Pfam" id="PF01535">
    <property type="entry name" value="PPR"/>
    <property type="match status" value="1"/>
</dbReference>
<dbReference type="Proteomes" id="UP000515123">
    <property type="component" value="Linkage group 3"/>
</dbReference>
<dbReference type="GeneID" id="109707049"/>
<evidence type="ECO:0000313" key="7">
    <source>
        <dbReference type="RefSeq" id="XP_020083702.1"/>
    </source>
</evidence>
<dbReference type="SUPFAM" id="SSF81901">
    <property type="entry name" value="HCP-like"/>
    <property type="match status" value="1"/>
</dbReference>
<protein>
    <submittedName>
        <fullName evidence="6 7">Pentatricopeptide repeat-containing protein At5g41170, mitochondrial-like isoform X1</fullName>
    </submittedName>
</protein>
<keyword evidence="2" id="KW-0677">Repeat</keyword>
<dbReference type="Pfam" id="PF13041">
    <property type="entry name" value="PPR_2"/>
    <property type="match status" value="7"/>
</dbReference>